<dbReference type="PRINTS" id="PR00742">
    <property type="entry name" value="GLHYDRLASE35"/>
</dbReference>
<dbReference type="GeneTree" id="ENSGT00980000201781"/>
<evidence type="ECO:0000313" key="2">
    <source>
        <dbReference type="Ensembl" id="ENSHHUP00000090280.1"/>
    </source>
</evidence>
<dbReference type="Pfam" id="PF01301">
    <property type="entry name" value="Glyco_hydro_35"/>
    <property type="match status" value="1"/>
</dbReference>
<dbReference type="GO" id="GO:0004553">
    <property type="term" value="F:hydrolase activity, hydrolyzing O-glycosyl compounds"/>
    <property type="evidence" value="ECO:0007669"/>
    <property type="project" value="InterPro"/>
</dbReference>
<dbReference type="InterPro" id="IPR001944">
    <property type="entry name" value="Glycoside_Hdrlase_35"/>
</dbReference>
<evidence type="ECO:0000259" key="1">
    <source>
        <dbReference type="Pfam" id="PF01301"/>
    </source>
</evidence>
<dbReference type="Proteomes" id="UP000314982">
    <property type="component" value="Unassembled WGS sequence"/>
</dbReference>
<sequence>MSVSLECRRPSVWTTRTTASVRMGKSFATSRGSIHYNRTPRAYWRDSLVEMYVAGLNAIQTYVDLYLTSQCLKILHDFVYTSICIQREFSMCHLNSMYVWKLNQVH</sequence>
<feature type="domain" description="Glycoside hydrolase 35 catalytic" evidence="1">
    <location>
        <begin position="24"/>
        <end position="64"/>
    </location>
</feature>
<proteinExistence type="predicted"/>
<dbReference type="AlphaFoldDB" id="A0A4W5RVJ3"/>
<name>A0A4W5RVJ3_9TELE</name>
<dbReference type="InterPro" id="IPR031330">
    <property type="entry name" value="Gly_Hdrlase_35_cat"/>
</dbReference>
<evidence type="ECO:0000313" key="3">
    <source>
        <dbReference type="Proteomes" id="UP000314982"/>
    </source>
</evidence>
<dbReference type="STRING" id="62062.ENSHHUP00000090280"/>
<dbReference type="Gene3D" id="3.20.20.80">
    <property type="entry name" value="Glycosidases"/>
    <property type="match status" value="1"/>
</dbReference>
<reference evidence="2" key="2">
    <citation type="submission" date="2025-08" db="UniProtKB">
        <authorList>
            <consortium name="Ensembl"/>
        </authorList>
    </citation>
    <scope>IDENTIFICATION</scope>
</reference>
<accession>A0A4W5RVJ3</accession>
<dbReference type="Ensembl" id="ENSHHUT00000093075.1">
    <property type="protein sequence ID" value="ENSHHUP00000090280.1"/>
    <property type="gene ID" value="ENSHHUG00000052126.1"/>
</dbReference>
<reference evidence="2" key="3">
    <citation type="submission" date="2025-09" db="UniProtKB">
        <authorList>
            <consortium name="Ensembl"/>
        </authorList>
    </citation>
    <scope>IDENTIFICATION</scope>
</reference>
<protein>
    <recommendedName>
        <fullName evidence="1">Glycoside hydrolase 35 catalytic domain-containing protein</fullName>
    </recommendedName>
</protein>
<reference evidence="3" key="1">
    <citation type="submission" date="2018-06" db="EMBL/GenBank/DDBJ databases">
        <title>Genome assembly of Danube salmon.</title>
        <authorList>
            <person name="Macqueen D.J."/>
            <person name="Gundappa M.K."/>
        </authorList>
    </citation>
    <scope>NUCLEOTIDE SEQUENCE [LARGE SCALE GENOMIC DNA]</scope>
</reference>
<organism evidence="2 3">
    <name type="scientific">Hucho hucho</name>
    <name type="common">huchen</name>
    <dbReference type="NCBI Taxonomy" id="62062"/>
    <lineage>
        <taxon>Eukaryota</taxon>
        <taxon>Metazoa</taxon>
        <taxon>Chordata</taxon>
        <taxon>Craniata</taxon>
        <taxon>Vertebrata</taxon>
        <taxon>Euteleostomi</taxon>
        <taxon>Actinopterygii</taxon>
        <taxon>Neopterygii</taxon>
        <taxon>Teleostei</taxon>
        <taxon>Protacanthopterygii</taxon>
        <taxon>Salmoniformes</taxon>
        <taxon>Salmonidae</taxon>
        <taxon>Salmoninae</taxon>
        <taxon>Hucho</taxon>
    </lineage>
</organism>
<dbReference type="GO" id="GO:0005975">
    <property type="term" value="P:carbohydrate metabolic process"/>
    <property type="evidence" value="ECO:0007669"/>
    <property type="project" value="InterPro"/>
</dbReference>
<keyword evidence="3" id="KW-1185">Reference proteome</keyword>